<feature type="transmembrane region" description="Helical" evidence="2">
    <location>
        <begin position="79"/>
        <end position="99"/>
    </location>
</feature>
<dbReference type="AlphaFoldDB" id="A0A851GR90"/>
<dbReference type="EMBL" id="JACBAZ010000005">
    <property type="protein sequence ID" value="NWK56724.1"/>
    <property type="molecule type" value="Genomic_DNA"/>
</dbReference>
<keyword evidence="2" id="KW-0812">Transmembrane</keyword>
<accession>A0A851GR90</accession>
<feature type="domain" description="Urease accessory protein UreH-like transmembrane" evidence="3">
    <location>
        <begin position="11"/>
        <end position="204"/>
    </location>
</feature>
<dbReference type="InterPro" id="IPR039447">
    <property type="entry name" value="UreH-like_TM_dom"/>
</dbReference>
<organism evidence="4 5">
    <name type="scientific">Oceaniferula marina</name>
    <dbReference type="NCBI Taxonomy" id="2748318"/>
    <lineage>
        <taxon>Bacteria</taxon>
        <taxon>Pseudomonadati</taxon>
        <taxon>Verrucomicrobiota</taxon>
        <taxon>Verrucomicrobiia</taxon>
        <taxon>Verrucomicrobiales</taxon>
        <taxon>Verrucomicrobiaceae</taxon>
        <taxon>Oceaniferula</taxon>
    </lineage>
</organism>
<evidence type="ECO:0000259" key="3">
    <source>
        <dbReference type="Pfam" id="PF13386"/>
    </source>
</evidence>
<gene>
    <name evidence="4" type="ORF">HW115_13960</name>
</gene>
<evidence type="ECO:0000256" key="2">
    <source>
        <dbReference type="SAM" id="Phobius"/>
    </source>
</evidence>
<dbReference type="RefSeq" id="WP_178933520.1">
    <property type="nucleotide sequence ID" value="NZ_JACBAZ010000005.1"/>
</dbReference>
<dbReference type="Proteomes" id="UP000557872">
    <property type="component" value="Unassembled WGS sequence"/>
</dbReference>
<keyword evidence="5" id="KW-1185">Reference proteome</keyword>
<evidence type="ECO:0000313" key="5">
    <source>
        <dbReference type="Proteomes" id="UP000557872"/>
    </source>
</evidence>
<proteinExistence type="predicted"/>
<feature type="transmembrane region" description="Helical" evidence="2">
    <location>
        <begin position="120"/>
        <end position="139"/>
    </location>
</feature>
<feature type="region of interest" description="Disordered" evidence="1">
    <location>
        <begin position="221"/>
        <end position="245"/>
    </location>
</feature>
<dbReference type="Pfam" id="PF13386">
    <property type="entry name" value="DsbD_2"/>
    <property type="match status" value="1"/>
</dbReference>
<evidence type="ECO:0000313" key="4">
    <source>
        <dbReference type="EMBL" id="NWK56724.1"/>
    </source>
</evidence>
<name>A0A851GR90_9BACT</name>
<keyword evidence="2" id="KW-1133">Transmembrane helix</keyword>
<feature type="transmembrane region" description="Helical" evidence="2">
    <location>
        <begin position="145"/>
        <end position="176"/>
    </location>
</feature>
<dbReference type="PANTHER" id="PTHR42208">
    <property type="entry name" value="HEAVY METAL TRANSPORTER-RELATED"/>
    <property type="match status" value="1"/>
</dbReference>
<evidence type="ECO:0000256" key="1">
    <source>
        <dbReference type="SAM" id="MobiDB-lite"/>
    </source>
</evidence>
<feature type="compositionally biased region" description="Polar residues" evidence="1">
    <location>
        <begin position="236"/>
        <end position="245"/>
    </location>
</feature>
<protein>
    <submittedName>
        <fullName evidence="4">Sulfite exporter TauE/SafE family protein</fullName>
    </submittedName>
</protein>
<keyword evidence="2" id="KW-0472">Membrane</keyword>
<sequence length="245" mass="26080">MFENINSPAIALVTGAIVSVHCVGMCGPIACSLTALKKDESSRVGAATAYHGGRLISYTLIGAMLGAIGAKPLEYFHHSSFSLLSWVLVAAFVAFALGLEKKIPRPAFLKRWATRLRFKAMTISATRGGLAMGLATPLLPCAPLYLFFAICLATGSAIKGAEFALAFAFGTVPLLWASQLGMQRIQLKLGPKWVKLIQRSVALLAAFFIAQRLLYDPTPDLHKAPEDSPSGASPVPSIQSDEPHG</sequence>
<feature type="transmembrane region" description="Helical" evidence="2">
    <location>
        <begin position="55"/>
        <end position="73"/>
    </location>
</feature>
<reference evidence="4 5" key="1">
    <citation type="submission" date="2020-07" db="EMBL/GenBank/DDBJ databases">
        <title>Roseicoccus Jingziensis gen. nov., sp. nov., isolated from coastal seawater.</title>
        <authorList>
            <person name="Feng X."/>
        </authorList>
    </citation>
    <scope>NUCLEOTIDE SEQUENCE [LARGE SCALE GENOMIC DNA]</scope>
    <source>
        <strain evidence="4 5">N1E253</strain>
    </source>
</reference>
<feature type="transmembrane region" description="Helical" evidence="2">
    <location>
        <begin position="12"/>
        <end position="35"/>
    </location>
</feature>
<comment type="caution">
    <text evidence="4">The sequence shown here is derived from an EMBL/GenBank/DDBJ whole genome shotgun (WGS) entry which is preliminary data.</text>
</comment>
<dbReference type="PANTHER" id="PTHR42208:SF1">
    <property type="entry name" value="HEAVY METAL TRANSPORTER"/>
    <property type="match status" value="1"/>
</dbReference>